<protein>
    <submittedName>
        <fullName evidence="1">Uncharacterized protein</fullName>
    </submittedName>
</protein>
<evidence type="ECO:0000313" key="2">
    <source>
        <dbReference type="Proteomes" id="UP000009010"/>
    </source>
</evidence>
<gene>
    <name evidence="1" type="ordered locus">Rahaq2_2069</name>
</gene>
<organism evidence="1 2">
    <name type="scientific">Rahnella aquatilis (strain ATCC 33071 / DSM 4594 / JCM 1683 / NBRC 105701 / NCIMB 13365 / CIP 78.65)</name>
    <dbReference type="NCBI Taxonomy" id="745277"/>
    <lineage>
        <taxon>Bacteria</taxon>
        <taxon>Pseudomonadati</taxon>
        <taxon>Pseudomonadota</taxon>
        <taxon>Gammaproteobacteria</taxon>
        <taxon>Enterobacterales</taxon>
        <taxon>Yersiniaceae</taxon>
        <taxon>Rahnella</taxon>
    </lineage>
</organism>
<dbReference type="HOGENOM" id="CLU_3029128_0_0_6"/>
<proteinExistence type="predicted"/>
<dbReference type="PATRIC" id="fig|745277.3.peg.1986"/>
<dbReference type="Proteomes" id="UP000009010">
    <property type="component" value="Chromosome"/>
</dbReference>
<dbReference type="KEGG" id="raq:Rahaq2_2069"/>
<dbReference type="STRING" id="745277.Rahaq2_2069"/>
<reference evidence="2" key="2">
    <citation type="submission" date="2012-01" db="EMBL/GenBank/DDBJ databases">
        <title>Complete sequence of chromosome of Rahnella aquatilis CIP 78.65.</title>
        <authorList>
            <person name="Lucas S."/>
            <person name="Han J."/>
            <person name="Lapidus A."/>
            <person name="Cheng J.-F."/>
            <person name="Goodwin L."/>
            <person name="Pitluck S."/>
            <person name="Peters L."/>
            <person name="Ovchinnikova G."/>
            <person name="Held B."/>
            <person name="Detter J.C."/>
            <person name="Han C."/>
            <person name="Tapia R."/>
            <person name="Land M."/>
            <person name="Hauser L."/>
            <person name="Kyrpides N."/>
            <person name="Ivanova N."/>
            <person name="Pagani I."/>
            <person name="Sobecky P."/>
            <person name="Martinez R."/>
            <person name="Woyke T."/>
        </authorList>
    </citation>
    <scope>NUCLEOTIDE SEQUENCE [LARGE SCALE GENOMIC DNA]</scope>
    <source>
        <strain evidence="2">ATCC 33071 / DSM 4594 / JCM 1683 / NBRC 105701 / NCIMB 13365 / CIP 78.65</strain>
    </source>
</reference>
<name>H2IX52_RAHAC</name>
<dbReference type="EMBL" id="CP003244">
    <property type="protein sequence ID" value="AEX51930.1"/>
    <property type="molecule type" value="Genomic_DNA"/>
</dbReference>
<reference evidence="1 2" key="1">
    <citation type="journal article" date="2012" name="J. Bacteriol.">
        <title>Complete Genome Sequence of Rahnella aquatilis CIP 78.65.</title>
        <authorList>
            <person name="Martinez R.J."/>
            <person name="Bruce D."/>
            <person name="Detter C."/>
            <person name="Goodwin L.A."/>
            <person name="Han J."/>
            <person name="Han C.S."/>
            <person name="Held B."/>
            <person name="Land M.L."/>
            <person name="Mikhailova N."/>
            <person name="Nolan M."/>
            <person name="Pennacchio L."/>
            <person name="Pitluck S."/>
            <person name="Tapia R."/>
            <person name="Woyke T."/>
            <person name="Sobecky P.A."/>
        </authorList>
    </citation>
    <scope>NUCLEOTIDE SEQUENCE [LARGE SCALE GENOMIC DNA]</scope>
    <source>
        <strain evidence="2">ATCC 33071 / DSM 4594 / JCM 1683 / NBRC 105701 / NCIMB 13365 / CIP 78.65</strain>
    </source>
</reference>
<sequence>MWRQMAVFTSGALNIKNGGNRRYCAQPESGILAKILGFSGVITAYMPQMGMSFND</sequence>
<dbReference type="RefSeq" id="WP_015697110.1">
    <property type="nucleotide sequence ID" value="NC_016818.1"/>
</dbReference>
<dbReference type="OrthoDB" id="9889481at2"/>
<dbReference type="AlphaFoldDB" id="H2IX52"/>
<evidence type="ECO:0000313" key="1">
    <source>
        <dbReference type="EMBL" id="AEX51930.1"/>
    </source>
</evidence>
<keyword evidence="2" id="KW-1185">Reference proteome</keyword>
<accession>H2IX52</accession>